<dbReference type="Gene3D" id="3.30.360.10">
    <property type="entry name" value="Dihydrodipicolinate Reductase, domain 2"/>
    <property type="match status" value="1"/>
</dbReference>
<dbReference type="EMBL" id="BAABKI010000010">
    <property type="protein sequence ID" value="GAA5172034.1"/>
    <property type="molecule type" value="Genomic_DNA"/>
</dbReference>
<feature type="domain" description="Glyceraldehyde 3-phosphate dehydrogenase NAD(P) binding" evidence="3">
    <location>
        <begin position="24"/>
        <end position="179"/>
    </location>
</feature>
<evidence type="ECO:0000256" key="2">
    <source>
        <dbReference type="RuleBase" id="RU000397"/>
    </source>
</evidence>
<keyword evidence="1" id="KW-0560">Oxidoreductase</keyword>
<dbReference type="Gene3D" id="3.40.50.720">
    <property type="entry name" value="NAD(P)-binding Rossmann-like Domain"/>
    <property type="match status" value="1"/>
</dbReference>
<dbReference type="SMART" id="SM00846">
    <property type="entry name" value="Gp_dh_N"/>
    <property type="match status" value="1"/>
</dbReference>
<dbReference type="InterPro" id="IPR036291">
    <property type="entry name" value="NAD(P)-bd_dom_sf"/>
</dbReference>
<comment type="caution">
    <text evidence="4">The sequence shown here is derived from an EMBL/GenBank/DDBJ whole genome shotgun (WGS) entry which is preliminary data.</text>
</comment>
<dbReference type="SUPFAM" id="SSF55347">
    <property type="entry name" value="Glyceraldehyde-3-phosphate dehydrogenase-like, C-terminal domain"/>
    <property type="match status" value="1"/>
</dbReference>
<organism evidence="4 5">
    <name type="scientific">Modicisalibacter zincidurans</name>
    <dbReference type="NCBI Taxonomy" id="1178777"/>
    <lineage>
        <taxon>Bacteria</taxon>
        <taxon>Pseudomonadati</taxon>
        <taxon>Pseudomonadota</taxon>
        <taxon>Gammaproteobacteria</taxon>
        <taxon>Oceanospirillales</taxon>
        <taxon>Halomonadaceae</taxon>
        <taxon>Modicisalibacter</taxon>
    </lineage>
</organism>
<dbReference type="PANTHER" id="PTHR43148">
    <property type="entry name" value="GLYCERALDEHYDE-3-PHOSPHATE DEHYDROGENASE 2"/>
    <property type="match status" value="1"/>
</dbReference>
<gene>
    <name evidence="4" type="primary">epd</name>
    <name evidence="4" type="ORF">GCM10023342_07810</name>
</gene>
<reference evidence="5" key="1">
    <citation type="journal article" date="2019" name="Int. J. Syst. Evol. Microbiol.">
        <title>The Global Catalogue of Microorganisms (GCM) 10K type strain sequencing project: providing services to taxonomists for standard genome sequencing and annotation.</title>
        <authorList>
            <consortium name="The Broad Institute Genomics Platform"/>
            <consortium name="The Broad Institute Genome Sequencing Center for Infectious Disease"/>
            <person name="Wu L."/>
            <person name="Ma J."/>
        </authorList>
    </citation>
    <scope>NUCLEOTIDE SEQUENCE [LARGE SCALE GENOMIC DNA]</scope>
    <source>
        <strain evidence="5">JCM 18472</strain>
    </source>
</reference>
<proteinExistence type="inferred from homology"/>
<accession>A0ABP9R696</accession>
<dbReference type="PROSITE" id="PS00071">
    <property type="entry name" value="GAPDH"/>
    <property type="match status" value="1"/>
</dbReference>
<dbReference type="Pfam" id="PF02800">
    <property type="entry name" value="Gp_dh_C"/>
    <property type="match status" value="1"/>
</dbReference>
<evidence type="ECO:0000256" key="1">
    <source>
        <dbReference type="ARBA" id="ARBA00023002"/>
    </source>
</evidence>
<dbReference type="CDD" id="cd17892">
    <property type="entry name" value="GAPDH_N_E4PDH"/>
    <property type="match status" value="1"/>
</dbReference>
<dbReference type="Pfam" id="PF00044">
    <property type="entry name" value="Gp_dh_N"/>
    <property type="match status" value="1"/>
</dbReference>
<keyword evidence="5" id="KW-1185">Reference proteome</keyword>
<dbReference type="InterPro" id="IPR020829">
    <property type="entry name" value="GlycerAld_3-P_DH_cat"/>
</dbReference>
<dbReference type="InterPro" id="IPR020830">
    <property type="entry name" value="GlycerAld_3-P_DH_AS"/>
</dbReference>
<dbReference type="SUPFAM" id="SSF51735">
    <property type="entry name" value="NAD(P)-binding Rossmann-fold domains"/>
    <property type="match status" value="1"/>
</dbReference>
<evidence type="ECO:0000313" key="4">
    <source>
        <dbReference type="EMBL" id="GAA5172034.1"/>
    </source>
</evidence>
<dbReference type="InterPro" id="IPR020828">
    <property type="entry name" value="GlycerAld_3-P_DH_NAD(P)-bd"/>
</dbReference>
<dbReference type="Proteomes" id="UP001500074">
    <property type="component" value="Unassembled WGS sequence"/>
</dbReference>
<name>A0ABP9R696_9GAMM</name>
<dbReference type="PIRSF" id="PIRSF000149">
    <property type="entry name" value="GAP_DH"/>
    <property type="match status" value="1"/>
</dbReference>
<protein>
    <submittedName>
        <fullName evidence="4">Erythrose-4-phosphate dehydrogenase</fullName>
    </submittedName>
</protein>
<sequence>MGRRALCARIALLITTIAEPSMPHRIAINGYGRIGQCVLRALVERPELGGEAGLEVVAINELSDLATVAYLTRYDTTHGRFPGEVASDGDTLTINGRSIALLREPDPQRLPWQELEIDLVIECSGSFKDRATAELHLAAGARRLLFSQPAESDVDLTVVGGINEAALEPAMRIVSAASCTTNCLIPILTVLDEALGIEHGVTTTIHSAMNDQPVIDAYHKSDLRLTRSAMQSIIPVDTGLARGIERLMPTLAGRFECLHVRVPTINVSAMDMAISVRQACDAATVNALLAEASRARLAGRLGYTEEPLASVDFNHDPRSGIVDATQTRVAGGHLVKLLSWFDNEWGFANRMLDVAARLAELDARAE</sequence>
<evidence type="ECO:0000313" key="5">
    <source>
        <dbReference type="Proteomes" id="UP001500074"/>
    </source>
</evidence>
<dbReference type="PRINTS" id="PR00078">
    <property type="entry name" value="G3PDHDRGNASE"/>
</dbReference>
<dbReference type="InterPro" id="IPR020831">
    <property type="entry name" value="GlycerAld/Erythrose_P_DH"/>
</dbReference>
<comment type="similarity">
    <text evidence="2">Belongs to the glyceraldehyde-3-phosphate dehydrogenase family.</text>
</comment>
<evidence type="ECO:0000259" key="3">
    <source>
        <dbReference type="SMART" id="SM00846"/>
    </source>
</evidence>